<dbReference type="InterPro" id="IPR025514">
    <property type="entry name" value="DUF4402"/>
</dbReference>
<sequence length="174" mass="17935">MSSVRHFVLLSAAVLGLAMGSPALAAPKAASPPATGKLRIGRPITLTWIKDLDFAALRVTAAGSATINADTGAMTTSGGVQQIAGSPQPAEFQIAAARAAILFVTLPSGSVTLTRVGGTQTMTVSNWDLDGLLGIRIIPQNGVLNFKVGARLNVNANQTEGTYIGQFNVTVDYL</sequence>
<evidence type="ECO:0000313" key="2">
    <source>
        <dbReference type="EMBL" id="QNP44159.1"/>
    </source>
</evidence>
<feature type="chain" id="PRO_5047230995" evidence="1">
    <location>
        <begin position="26"/>
        <end position="174"/>
    </location>
</feature>
<organism evidence="2 3">
    <name type="scientific">Sphingomonas daechungensis</name>
    <dbReference type="NCBI Taxonomy" id="1176646"/>
    <lineage>
        <taxon>Bacteria</taxon>
        <taxon>Pseudomonadati</taxon>
        <taxon>Pseudomonadota</taxon>
        <taxon>Alphaproteobacteria</taxon>
        <taxon>Sphingomonadales</taxon>
        <taxon>Sphingomonadaceae</taxon>
        <taxon>Sphingomonas</taxon>
    </lineage>
</organism>
<keyword evidence="1" id="KW-0732">Signal</keyword>
<evidence type="ECO:0000256" key="1">
    <source>
        <dbReference type="SAM" id="SignalP"/>
    </source>
</evidence>
<gene>
    <name evidence="2" type="ORF">H9L15_06470</name>
</gene>
<feature type="signal peptide" evidence="1">
    <location>
        <begin position="1"/>
        <end position="25"/>
    </location>
</feature>
<evidence type="ECO:0000313" key="3">
    <source>
        <dbReference type="Proteomes" id="UP000516134"/>
    </source>
</evidence>
<protein>
    <submittedName>
        <fullName evidence="2">DUF4402 domain-containing protein</fullName>
    </submittedName>
</protein>
<proteinExistence type="predicted"/>
<dbReference type="Proteomes" id="UP000516134">
    <property type="component" value="Chromosome"/>
</dbReference>
<reference evidence="2 3" key="1">
    <citation type="submission" date="2020-08" db="EMBL/GenBank/DDBJ databases">
        <title>Genome sequence of Sphingomonas daechungensis KACC 18115T.</title>
        <authorList>
            <person name="Hyun D.-W."/>
            <person name="Bae J.-W."/>
        </authorList>
    </citation>
    <scope>NUCLEOTIDE SEQUENCE [LARGE SCALE GENOMIC DNA]</scope>
    <source>
        <strain evidence="2 3">KACC 18115</strain>
    </source>
</reference>
<dbReference type="EMBL" id="CP060780">
    <property type="protein sequence ID" value="QNP44159.1"/>
    <property type="molecule type" value="Genomic_DNA"/>
</dbReference>
<dbReference type="Pfam" id="PF14352">
    <property type="entry name" value="DUF4402"/>
    <property type="match status" value="1"/>
</dbReference>
<dbReference type="RefSeq" id="WP_187715580.1">
    <property type="nucleotide sequence ID" value="NZ_BAABJC010000001.1"/>
</dbReference>
<accession>A0ABX6T3Z6</accession>
<keyword evidence="3" id="KW-1185">Reference proteome</keyword>
<name>A0ABX6T3Z6_9SPHN</name>